<organism evidence="1 2">
    <name type="scientific">Ceratodon purpureus</name>
    <name type="common">Fire moss</name>
    <name type="synonym">Dicranum purpureum</name>
    <dbReference type="NCBI Taxonomy" id="3225"/>
    <lineage>
        <taxon>Eukaryota</taxon>
        <taxon>Viridiplantae</taxon>
        <taxon>Streptophyta</taxon>
        <taxon>Embryophyta</taxon>
        <taxon>Bryophyta</taxon>
        <taxon>Bryophytina</taxon>
        <taxon>Bryopsida</taxon>
        <taxon>Dicranidae</taxon>
        <taxon>Pseudoditrichales</taxon>
        <taxon>Ditrichaceae</taxon>
        <taxon>Ceratodon</taxon>
    </lineage>
</organism>
<proteinExistence type="predicted"/>
<dbReference type="EMBL" id="CM026429">
    <property type="protein sequence ID" value="KAG0565061.1"/>
    <property type="molecule type" value="Genomic_DNA"/>
</dbReference>
<sequence>MELLWLLQYRTWSFSTFFKQSLSMKTPKQRLHHALVSSNKPVAMASRPHKSMADLRFGGTVGSSRREKARKTAQRFRSWKPPNGRTTTMLQNCHINSELPDLGSILLNMWTVEQYVCRSTVLRFVICLGLGSM</sequence>
<name>A0A8T0GZ18_CERPU</name>
<dbReference type="AlphaFoldDB" id="A0A8T0GZ18"/>
<accession>A0A8T0GZ18</accession>
<evidence type="ECO:0000313" key="1">
    <source>
        <dbReference type="EMBL" id="KAG0565061.1"/>
    </source>
</evidence>
<dbReference type="Proteomes" id="UP000822688">
    <property type="component" value="Chromosome 8"/>
</dbReference>
<keyword evidence="2" id="KW-1185">Reference proteome</keyword>
<protein>
    <submittedName>
        <fullName evidence="1">Uncharacterized protein</fullName>
    </submittedName>
</protein>
<evidence type="ECO:0000313" key="2">
    <source>
        <dbReference type="Proteomes" id="UP000822688"/>
    </source>
</evidence>
<comment type="caution">
    <text evidence="1">The sequence shown here is derived from an EMBL/GenBank/DDBJ whole genome shotgun (WGS) entry which is preliminary data.</text>
</comment>
<reference evidence="1" key="1">
    <citation type="submission" date="2020-06" db="EMBL/GenBank/DDBJ databases">
        <title>WGS assembly of Ceratodon purpureus strain R40.</title>
        <authorList>
            <person name="Carey S.B."/>
            <person name="Jenkins J."/>
            <person name="Shu S."/>
            <person name="Lovell J.T."/>
            <person name="Sreedasyam A."/>
            <person name="Maumus F."/>
            <person name="Tiley G.P."/>
            <person name="Fernandez-Pozo N."/>
            <person name="Barry K."/>
            <person name="Chen C."/>
            <person name="Wang M."/>
            <person name="Lipzen A."/>
            <person name="Daum C."/>
            <person name="Saski C.A."/>
            <person name="Payton A.C."/>
            <person name="Mcbreen J.C."/>
            <person name="Conrad R.E."/>
            <person name="Kollar L.M."/>
            <person name="Olsson S."/>
            <person name="Huttunen S."/>
            <person name="Landis J.B."/>
            <person name="Wickett N.J."/>
            <person name="Johnson M.G."/>
            <person name="Rensing S.A."/>
            <person name="Grimwood J."/>
            <person name="Schmutz J."/>
            <person name="Mcdaniel S.F."/>
        </authorList>
    </citation>
    <scope>NUCLEOTIDE SEQUENCE</scope>
    <source>
        <strain evidence="1">R40</strain>
    </source>
</reference>
<gene>
    <name evidence="1" type="ORF">KC19_8G160300</name>
</gene>